<reference evidence="5" key="1">
    <citation type="journal article" date="2021" name="Proc. Natl. Acad. Sci. U.S.A.">
        <title>Global biogeography of chemosynthetic symbionts reveals both localized and globally distributed symbiont groups. .</title>
        <authorList>
            <person name="Osvatic J.T."/>
            <person name="Wilkins L.G.E."/>
            <person name="Leibrecht L."/>
            <person name="Leray M."/>
            <person name="Zauner S."/>
            <person name="Polzin J."/>
            <person name="Camacho Y."/>
            <person name="Gros O."/>
            <person name="van Gils J.A."/>
            <person name="Eisen J.A."/>
            <person name="Petersen J.M."/>
            <person name="Yuen B."/>
        </authorList>
    </citation>
    <scope>NUCLEOTIDE SEQUENCE</scope>
    <source>
        <strain evidence="5">MAGclacostrist064TRANS</strain>
    </source>
</reference>
<evidence type="ECO:0000256" key="1">
    <source>
        <dbReference type="ARBA" id="ARBA00022670"/>
    </source>
</evidence>
<name>A0A9E4N833_9GAMM</name>
<dbReference type="EMBL" id="JAEPCM010000869">
    <property type="protein sequence ID" value="MCG7949266.1"/>
    <property type="molecule type" value="Genomic_DNA"/>
</dbReference>
<dbReference type="FunFam" id="3.60.20.30:FF:000001">
    <property type="entry name" value="Isoaspartyl peptidase/L-asparaginase"/>
    <property type="match status" value="1"/>
</dbReference>
<dbReference type="SUPFAM" id="SSF56235">
    <property type="entry name" value="N-terminal nucleophile aminohydrolases (Ntn hydrolases)"/>
    <property type="match status" value="1"/>
</dbReference>
<dbReference type="Pfam" id="PF01112">
    <property type="entry name" value="Asparaginase_2"/>
    <property type="match status" value="1"/>
</dbReference>
<dbReference type="PANTHER" id="PTHR10188:SF6">
    <property type="entry name" value="N(4)-(BETA-N-ACETYLGLUCOSAMINYL)-L-ASPARAGINASE"/>
    <property type="match status" value="1"/>
</dbReference>
<dbReference type="CDD" id="cd04512">
    <property type="entry name" value="Ntn_Asparaginase_2_like"/>
    <property type="match status" value="1"/>
</dbReference>
<protein>
    <recommendedName>
        <fullName evidence="4">Isoaspartyl peptidase</fullName>
    </recommendedName>
</protein>
<accession>A0A9E4N833</accession>
<keyword evidence="1" id="KW-0645">Protease</keyword>
<dbReference type="GO" id="GO:0008233">
    <property type="term" value="F:peptidase activity"/>
    <property type="evidence" value="ECO:0007669"/>
    <property type="project" value="UniProtKB-KW"/>
</dbReference>
<evidence type="ECO:0000313" key="5">
    <source>
        <dbReference type="EMBL" id="MCG7949266.1"/>
    </source>
</evidence>
<dbReference type="AlphaFoldDB" id="A0A9E4N833"/>
<evidence type="ECO:0000256" key="2">
    <source>
        <dbReference type="ARBA" id="ARBA00022801"/>
    </source>
</evidence>
<proteinExistence type="predicted"/>
<keyword evidence="2" id="KW-0378">Hydrolase</keyword>
<dbReference type="InterPro" id="IPR029055">
    <property type="entry name" value="Ntn_hydrolases_N"/>
</dbReference>
<evidence type="ECO:0000313" key="6">
    <source>
        <dbReference type="Proteomes" id="UP000886667"/>
    </source>
</evidence>
<dbReference type="Gene3D" id="3.60.20.30">
    <property type="entry name" value="(Glycosyl)asparaginase"/>
    <property type="match status" value="1"/>
</dbReference>
<dbReference type="GO" id="GO:0016811">
    <property type="term" value="F:hydrolase activity, acting on carbon-nitrogen (but not peptide) bonds, in linear amides"/>
    <property type="evidence" value="ECO:0007669"/>
    <property type="project" value="UniProtKB-ARBA"/>
</dbReference>
<sequence>MGQKGHYSLMVHGGAGALDNVKDQKTAVRYLESIRHILEHGREVLELGGSALQAAETCASLLEDDPVFNAGCGSVLNEYGKVEMDAAIMDGRDLSAGAVAAVQNIANPIQLARYVMTESEHVMLISEGAMRFADHCGIAREPDNYFYTPDRVEQLKQARLKHKIMLDHDDTEEDSEDQKYGTIGAIARDEAGNLAAATSTGGIVNKRMGRVGDSPIIGAGVYADNETCAVSATGYGEDFMRTLIGKTISDYMLMMNLDGRQATAAGIEYLKRKVKGRGGVIVIDREGNCSSGLTTKKMIHGWIEKSGEAIARF</sequence>
<keyword evidence="3" id="KW-0068">Autocatalytic cleavage</keyword>
<dbReference type="InterPro" id="IPR000246">
    <property type="entry name" value="Peptidase_T2"/>
</dbReference>
<organism evidence="5 6">
    <name type="scientific">Candidatus Thiodiazotropha taylori</name>
    <dbReference type="NCBI Taxonomy" id="2792791"/>
    <lineage>
        <taxon>Bacteria</taxon>
        <taxon>Pseudomonadati</taxon>
        <taxon>Pseudomonadota</taxon>
        <taxon>Gammaproteobacteria</taxon>
        <taxon>Chromatiales</taxon>
        <taxon>Sedimenticolaceae</taxon>
        <taxon>Candidatus Thiodiazotropha</taxon>
    </lineage>
</organism>
<dbReference type="GO" id="GO:0006508">
    <property type="term" value="P:proteolysis"/>
    <property type="evidence" value="ECO:0007669"/>
    <property type="project" value="UniProtKB-KW"/>
</dbReference>
<evidence type="ECO:0000256" key="3">
    <source>
        <dbReference type="ARBA" id="ARBA00022813"/>
    </source>
</evidence>
<comment type="caution">
    <text evidence="5">The sequence shown here is derived from an EMBL/GenBank/DDBJ whole genome shotgun (WGS) entry which is preliminary data.</text>
</comment>
<dbReference type="PANTHER" id="PTHR10188">
    <property type="entry name" value="L-ASPARAGINASE"/>
    <property type="match status" value="1"/>
</dbReference>
<gene>
    <name evidence="5" type="ORF">JAZ07_23260</name>
</gene>
<dbReference type="Proteomes" id="UP000886667">
    <property type="component" value="Unassembled WGS sequence"/>
</dbReference>
<evidence type="ECO:0000256" key="4">
    <source>
        <dbReference type="ARBA" id="ARBA00069124"/>
    </source>
</evidence>